<dbReference type="EMBL" id="JAJPPU010000004">
    <property type="protein sequence ID" value="MCD8474054.1"/>
    <property type="molecule type" value="Genomic_DNA"/>
</dbReference>
<protein>
    <submittedName>
        <fullName evidence="2">DUF6216 family protein</fullName>
    </submittedName>
</protein>
<keyword evidence="1" id="KW-0812">Transmembrane</keyword>
<dbReference type="Pfam" id="PF19723">
    <property type="entry name" value="DUF6216"/>
    <property type="match status" value="1"/>
</dbReference>
<dbReference type="Proteomes" id="UP001430701">
    <property type="component" value="Unassembled WGS sequence"/>
</dbReference>
<feature type="transmembrane region" description="Helical" evidence="1">
    <location>
        <begin position="128"/>
        <end position="152"/>
    </location>
</feature>
<evidence type="ECO:0000313" key="2">
    <source>
        <dbReference type="EMBL" id="MCD8474054.1"/>
    </source>
</evidence>
<organism evidence="2 3">
    <name type="scientific">Xylella taiwanensis</name>
    <dbReference type="NCBI Taxonomy" id="1444770"/>
    <lineage>
        <taxon>Bacteria</taxon>
        <taxon>Pseudomonadati</taxon>
        <taxon>Pseudomonadota</taxon>
        <taxon>Gammaproteobacteria</taxon>
        <taxon>Lysobacterales</taxon>
        <taxon>Lysobacteraceae</taxon>
        <taxon>Xylella</taxon>
    </lineage>
</organism>
<keyword evidence="1" id="KW-0472">Membrane</keyword>
<evidence type="ECO:0000256" key="1">
    <source>
        <dbReference type="SAM" id="Phobius"/>
    </source>
</evidence>
<evidence type="ECO:0000313" key="3">
    <source>
        <dbReference type="Proteomes" id="UP001430701"/>
    </source>
</evidence>
<comment type="caution">
    <text evidence="2">The sequence shown here is derived from an EMBL/GenBank/DDBJ whole genome shotgun (WGS) entry which is preliminary data.</text>
</comment>
<accession>A0ABS8TZX5</accession>
<keyword evidence="3" id="KW-1185">Reference proteome</keyword>
<proteinExistence type="predicted"/>
<dbReference type="InterPro" id="IPR046188">
    <property type="entry name" value="DUF6216"/>
</dbReference>
<keyword evidence="1" id="KW-1133">Transmembrane helix</keyword>
<feature type="transmembrane region" description="Helical" evidence="1">
    <location>
        <begin position="12"/>
        <end position="30"/>
    </location>
</feature>
<gene>
    <name evidence="2" type="ORF">LPH55_11460</name>
</gene>
<sequence>MDFIILLTDKTITILAPVFLFFSAAIYIYWKSDSLYPINMRLLRFFISKNDIEDQTIRKHVSDQAALITFRVAFGVKAHTLSDAKKVANFAENRNISLNLIGKADKAFNLRTCSIDKKEVPKRISCHLLTTFSLIPIVFIVFFAALATTLAISNHLIVIIKETGTWVYLSHNEAKTANPFREQETINIENCSAKKIVAEKKFNKRDHKILCEIWKNPSMKDIISENIDEQNKASL</sequence>
<name>A0ABS8TZX5_9GAMM</name>
<reference evidence="2" key="1">
    <citation type="submission" date="2021-11" db="EMBL/GenBank/DDBJ databases">
        <title>Genome sequence of Xylella taiwanensis PLS432.</title>
        <authorList>
            <person name="Weng L.-W."/>
            <person name="Su C.-C."/>
            <person name="Tsai C.-W."/>
            <person name="Kuo C.-H."/>
        </authorList>
    </citation>
    <scope>NUCLEOTIDE SEQUENCE</scope>
    <source>
        <strain evidence="2">PLS432</strain>
    </source>
</reference>
<dbReference type="RefSeq" id="WP_230439291.1">
    <property type="nucleotide sequence ID" value="NZ_CP087680.1"/>
</dbReference>